<evidence type="ECO:0000256" key="1">
    <source>
        <dbReference type="SAM" id="MobiDB-lite"/>
    </source>
</evidence>
<feature type="region of interest" description="Disordered" evidence="1">
    <location>
        <begin position="1"/>
        <end position="121"/>
    </location>
</feature>
<reference evidence="3" key="1">
    <citation type="submission" date="2017-04" db="EMBL/GenBank/DDBJ databases">
        <authorList>
            <person name="Varghese N."/>
            <person name="Submissions S."/>
        </authorList>
    </citation>
    <scope>NUCLEOTIDE SEQUENCE [LARGE SCALE GENOMIC DNA]</scope>
    <source>
        <strain evidence="3">VKM Ac-2121</strain>
    </source>
</reference>
<organism evidence="2 3">
    <name type="scientific">Rathayibacter oskolensis</name>
    <dbReference type="NCBI Taxonomy" id="1891671"/>
    <lineage>
        <taxon>Bacteria</taxon>
        <taxon>Bacillati</taxon>
        <taxon>Actinomycetota</taxon>
        <taxon>Actinomycetes</taxon>
        <taxon>Micrococcales</taxon>
        <taxon>Microbacteriaceae</taxon>
        <taxon>Rathayibacter</taxon>
    </lineage>
</organism>
<dbReference type="Proteomes" id="UP000193711">
    <property type="component" value="Unassembled WGS sequence"/>
</dbReference>
<proteinExistence type="predicted"/>
<sequence length="121" mass="12191">MQDESALQDQRGKETTGGPTGLEQAFAAPQDPLGDPGPGERSGLSSRIAEELLDGGAEVIGADTVGTDPNGSETPGADTSGADTAAPPVLRAVEIDDPARAVGDDPANPIHGSTAAEFERR</sequence>
<evidence type="ECO:0000313" key="3">
    <source>
        <dbReference type="Proteomes" id="UP000193711"/>
    </source>
</evidence>
<dbReference type="OrthoDB" id="5123940at2"/>
<protein>
    <submittedName>
        <fullName evidence="2">Uncharacterized protein</fullName>
    </submittedName>
</protein>
<evidence type="ECO:0000313" key="2">
    <source>
        <dbReference type="EMBL" id="SMH28871.1"/>
    </source>
</evidence>
<feature type="compositionally biased region" description="Basic and acidic residues" evidence="1">
    <location>
        <begin position="93"/>
        <end position="103"/>
    </location>
</feature>
<dbReference type="RefSeq" id="WP_085474794.1">
    <property type="nucleotide sequence ID" value="NZ_FXBM01000001.1"/>
</dbReference>
<dbReference type="AlphaFoldDB" id="A0A1X7MVH8"/>
<name>A0A1X7MVH8_9MICO</name>
<gene>
    <name evidence="2" type="ORF">SAMN06295885_0242</name>
</gene>
<dbReference type="EMBL" id="FXBM01000001">
    <property type="protein sequence ID" value="SMH28871.1"/>
    <property type="molecule type" value="Genomic_DNA"/>
</dbReference>
<accession>A0A1X7MVH8</accession>
<keyword evidence="3" id="KW-1185">Reference proteome</keyword>